<sequence length="431" mass="48683">MTLMAMNMDRLLNSKVEEMVGSGGPPTRFVTNKIRNQFIFTDVDKIQSLTLEKLLANGRVFNATNPDDRVFGVLGMWTPSGALLGQKPWTLIGGWTTKEQRTTEKLYTDASFLVIREIGDLNRLSLVEDASYRKLPGLPSWVPDYTVPPVAEPLNGIPRSDDGVGPWYASRDLLPWKEPINADGILRVQGVKINTIAKIAADYSEIVDEHKFCDLLELLRIATTTEPKRNSVKQFWRALIKDNYDGQPAADDARLAFPKLITNYVWVLQISLSDKQAIASNSNSEPTFREKNRQESGKLESIMDKYIDLLSKLSTEEDSLIPTLDMIQAIIDQSNENHIDLNGVYYRILADFRLAYMGRRLVRTDDNYLGIAPQFVEESDEVWILAGAFVPIILRREGDSDKRKLVGEAYINCFMNGETVDARNVTDIEII</sequence>
<dbReference type="PANTHER" id="PTHR24148">
    <property type="entry name" value="ANKYRIN REPEAT DOMAIN-CONTAINING PROTEIN 39 HOMOLOG-RELATED"/>
    <property type="match status" value="1"/>
</dbReference>
<accession>A0A9N9LBE3</accession>
<evidence type="ECO:0000313" key="1">
    <source>
        <dbReference type="EMBL" id="CAG8972124.1"/>
    </source>
</evidence>
<organism evidence="1 2">
    <name type="scientific">Hymenoscyphus albidus</name>
    <dbReference type="NCBI Taxonomy" id="595503"/>
    <lineage>
        <taxon>Eukaryota</taxon>
        <taxon>Fungi</taxon>
        <taxon>Dikarya</taxon>
        <taxon>Ascomycota</taxon>
        <taxon>Pezizomycotina</taxon>
        <taxon>Leotiomycetes</taxon>
        <taxon>Helotiales</taxon>
        <taxon>Helotiaceae</taxon>
        <taxon>Hymenoscyphus</taxon>
    </lineage>
</organism>
<comment type="caution">
    <text evidence="1">The sequence shown here is derived from an EMBL/GenBank/DDBJ whole genome shotgun (WGS) entry which is preliminary data.</text>
</comment>
<protein>
    <submittedName>
        <fullName evidence="1">Uncharacterized protein</fullName>
    </submittedName>
</protein>
<dbReference type="Pfam" id="PF26639">
    <property type="entry name" value="Het-6_barrel"/>
    <property type="match status" value="1"/>
</dbReference>
<dbReference type="Proteomes" id="UP000701801">
    <property type="component" value="Unassembled WGS sequence"/>
</dbReference>
<dbReference type="AlphaFoldDB" id="A0A9N9LBE3"/>
<keyword evidence="2" id="KW-1185">Reference proteome</keyword>
<proteinExistence type="predicted"/>
<gene>
    <name evidence="1" type="ORF">HYALB_00008129</name>
</gene>
<dbReference type="InterPro" id="IPR052895">
    <property type="entry name" value="HetReg/Transcr_Mod"/>
</dbReference>
<name>A0A9N9LBE3_9HELO</name>
<dbReference type="PANTHER" id="PTHR24148:SF73">
    <property type="entry name" value="HET DOMAIN PROTEIN (AFU_ORTHOLOGUE AFUA_8G01020)"/>
    <property type="match status" value="1"/>
</dbReference>
<dbReference type="OrthoDB" id="3548654at2759"/>
<reference evidence="1" key="1">
    <citation type="submission" date="2021-07" db="EMBL/GenBank/DDBJ databases">
        <authorList>
            <person name="Durling M."/>
        </authorList>
    </citation>
    <scope>NUCLEOTIDE SEQUENCE</scope>
</reference>
<evidence type="ECO:0000313" key="2">
    <source>
        <dbReference type="Proteomes" id="UP000701801"/>
    </source>
</evidence>
<dbReference type="EMBL" id="CAJVRM010000036">
    <property type="protein sequence ID" value="CAG8972124.1"/>
    <property type="molecule type" value="Genomic_DNA"/>
</dbReference>